<keyword evidence="2 8" id="KW-0436">Ligase</keyword>
<evidence type="ECO:0000256" key="1">
    <source>
        <dbReference type="ARBA" id="ARBA00013275"/>
    </source>
</evidence>
<gene>
    <name evidence="8" type="ORF">DMH04_17980</name>
</gene>
<dbReference type="PANTHER" id="PTHR24095">
    <property type="entry name" value="ACETYL-COENZYME A SYNTHETASE"/>
    <property type="match status" value="1"/>
</dbReference>
<dbReference type="PANTHER" id="PTHR24095:SF14">
    <property type="entry name" value="ACETYL-COENZYME A SYNTHETASE 1"/>
    <property type="match status" value="1"/>
</dbReference>
<keyword evidence="3" id="KW-0547">Nucleotide-binding</keyword>
<dbReference type="Proteomes" id="UP000287547">
    <property type="component" value="Unassembled WGS sequence"/>
</dbReference>
<evidence type="ECO:0000259" key="6">
    <source>
        <dbReference type="Pfam" id="PF00501"/>
    </source>
</evidence>
<keyword evidence="5" id="KW-0007">Acetylation</keyword>
<dbReference type="InterPro" id="IPR020845">
    <property type="entry name" value="AMP-binding_CS"/>
</dbReference>
<dbReference type="Pfam" id="PF13193">
    <property type="entry name" value="AMP-binding_C"/>
    <property type="match status" value="1"/>
</dbReference>
<name>A0A428ZB31_KIBAR</name>
<proteinExistence type="predicted"/>
<evidence type="ECO:0000259" key="7">
    <source>
        <dbReference type="Pfam" id="PF13193"/>
    </source>
</evidence>
<feature type="domain" description="AMP-dependent synthetase/ligase" evidence="6">
    <location>
        <begin position="53"/>
        <end position="433"/>
    </location>
</feature>
<dbReference type="OrthoDB" id="9803968at2"/>
<dbReference type="EC" id="6.2.1.1" evidence="1"/>
<dbReference type="InterPro" id="IPR000873">
    <property type="entry name" value="AMP-dep_synth/lig_dom"/>
</dbReference>
<dbReference type="InterPro" id="IPR045851">
    <property type="entry name" value="AMP-bd_C_sf"/>
</dbReference>
<sequence>MDPQIIHKATATANLTDYERAYREFSWETARRKLAGLPGGRGLNIAYEAVDRHVAEGRGDHVALRCRGSRKEDITYDALRRLTAKFANVLRELGIGRGDRVASLLGRVPELYIAALGTLKNTSVYSPLFSAFGPEPIRERLWLGDVKVLVTTPELYRRKVAPIRDRLPELRHVLVVGAPVGDIDGGVDLRLALDAADETYEIPPTDPQDMALLHFTSGTTGKPKGAVHVHGAVLVHHVTAGFALDLRPDDIFWCTADPGWVTGTSYGIIAPLTHGATMVVDPAEFDYRGWYQTLQEEHVTVWYTAPTALRMLMRNSGIADDYDLSSLRFVASVGEPLNPEVVSWGHRVLGLPIHDNWWQTETGAIMISNYQSMDIRPGSMGRPMPGVRVGLLERGPDGRVLVTDGHVREITRPEVVGEIALRPGWPSMFQGYLHDQARYQKSFVDEWYLSGDLARRDADGYYWFVGRADDVIKSAGHLVGPFEVESALMEHPAVAEAGVIGKPDPVVGEIVKAFVALRPGFEPSDELKLDLIAFGRRRLGAVAPKDIAFDQNMPHTRSGKVMRRLLKARELGLPEGDVSTLEGAR</sequence>
<dbReference type="InterPro" id="IPR025110">
    <property type="entry name" value="AMP-bd_C"/>
</dbReference>
<dbReference type="Gene3D" id="3.30.300.30">
    <property type="match status" value="1"/>
</dbReference>
<organism evidence="8 9">
    <name type="scientific">Kibdelosporangium aridum</name>
    <dbReference type="NCBI Taxonomy" id="2030"/>
    <lineage>
        <taxon>Bacteria</taxon>
        <taxon>Bacillati</taxon>
        <taxon>Actinomycetota</taxon>
        <taxon>Actinomycetes</taxon>
        <taxon>Pseudonocardiales</taxon>
        <taxon>Pseudonocardiaceae</taxon>
        <taxon>Kibdelosporangium</taxon>
    </lineage>
</organism>
<evidence type="ECO:0000256" key="2">
    <source>
        <dbReference type="ARBA" id="ARBA00022598"/>
    </source>
</evidence>
<dbReference type="PROSITE" id="PS00455">
    <property type="entry name" value="AMP_BINDING"/>
    <property type="match status" value="1"/>
</dbReference>
<accession>A0A428ZB31</accession>
<dbReference type="SUPFAM" id="SSF56801">
    <property type="entry name" value="Acetyl-CoA synthetase-like"/>
    <property type="match status" value="1"/>
</dbReference>
<dbReference type="RefSeq" id="WP_037267557.1">
    <property type="nucleotide sequence ID" value="NZ_QHKI01000013.1"/>
</dbReference>
<dbReference type="Gene3D" id="3.40.50.12780">
    <property type="entry name" value="N-terminal domain of ligase-like"/>
    <property type="match status" value="1"/>
</dbReference>
<dbReference type="GO" id="GO:0005524">
    <property type="term" value="F:ATP binding"/>
    <property type="evidence" value="ECO:0007669"/>
    <property type="project" value="UniProtKB-KW"/>
</dbReference>
<keyword evidence="4" id="KW-0067">ATP-binding</keyword>
<evidence type="ECO:0000313" key="9">
    <source>
        <dbReference type="Proteomes" id="UP000287547"/>
    </source>
</evidence>
<dbReference type="AlphaFoldDB" id="A0A428ZB31"/>
<dbReference type="GO" id="GO:0003987">
    <property type="term" value="F:acetate-CoA ligase activity"/>
    <property type="evidence" value="ECO:0007669"/>
    <property type="project" value="UniProtKB-EC"/>
</dbReference>
<evidence type="ECO:0000256" key="4">
    <source>
        <dbReference type="ARBA" id="ARBA00022840"/>
    </source>
</evidence>
<feature type="domain" description="AMP-binding enzyme C-terminal" evidence="7">
    <location>
        <begin position="483"/>
        <end position="560"/>
    </location>
</feature>
<reference evidence="8 9" key="1">
    <citation type="submission" date="2018-05" db="EMBL/GenBank/DDBJ databases">
        <title>Evolution of GPA BGCs.</title>
        <authorList>
            <person name="Waglechner N."/>
            <person name="Wright G.D."/>
        </authorList>
    </citation>
    <scope>NUCLEOTIDE SEQUENCE [LARGE SCALE GENOMIC DNA]</scope>
    <source>
        <strain evidence="8 9">A82846</strain>
    </source>
</reference>
<dbReference type="NCBIfam" id="NF003313">
    <property type="entry name" value="PRK04319.1"/>
    <property type="match status" value="1"/>
</dbReference>
<dbReference type="GO" id="GO:0006085">
    <property type="term" value="P:acetyl-CoA biosynthetic process"/>
    <property type="evidence" value="ECO:0007669"/>
    <property type="project" value="TreeGrafter"/>
</dbReference>
<dbReference type="InterPro" id="IPR042099">
    <property type="entry name" value="ANL_N_sf"/>
</dbReference>
<evidence type="ECO:0000256" key="3">
    <source>
        <dbReference type="ARBA" id="ARBA00022741"/>
    </source>
</evidence>
<evidence type="ECO:0000313" key="8">
    <source>
        <dbReference type="EMBL" id="RSM85190.1"/>
    </source>
</evidence>
<dbReference type="Pfam" id="PF00501">
    <property type="entry name" value="AMP-binding"/>
    <property type="match status" value="1"/>
</dbReference>
<evidence type="ECO:0000256" key="5">
    <source>
        <dbReference type="ARBA" id="ARBA00022990"/>
    </source>
</evidence>
<dbReference type="GO" id="GO:0005829">
    <property type="term" value="C:cytosol"/>
    <property type="evidence" value="ECO:0007669"/>
    <property type="project" value="TreeGrafter"/>
</dbReference>
<dbReference type="EMBL" id="QHKI01000013">
    <property type="protein sequence ID" value="RSM85190.1"/>
    <property type="molecule type" value="Genomic_DNA"/>
</dbReference>
<protein>
    <recommendedName>
        <fullName evidence="1">acetate--CoA ligase</fullName>
        <ecNumber evidence="1">6.2.1.1</ecNumber>
    </recommendedName>
</protein>
<comment type="caution">
    <text evidence="8">The sequence shown here is derived from an EMBL/GenBank/DDBJ whole genome shotgun (WGS) entry which is preliminary data.</text>
</comment>